<evidence type="ECO:0000313" key="14">
    <source>
        <dbReference type="Proteomes" id="UP000052015"/>
    </source>
</evidence>
<dbReference type="Pfam" id="PF00772">
    <property type="entry name" value="DnaB"/>
    <property type="match status" value="1"/>
</dbReference>
<evidence type="ECO:0000256" key="6">
    <source>
        <dbReference type="ARBA" id="ARBA00022806"/>
    </source>
</evidence>
<dbReference type="GO" id="GO:1990077">
    <property type="term" value="C:primosome complex"/>
    <property type="evidence" value="ECO:0007669"/>
    <property type="project" value="UniProtKB-KW"/>
</dbReference>
<protein>
    <recommendedName>
        <fullName evidence="10">DNA 5'-3' helicase</fullName>
        <ecNumber evidence="10">5.6.2.3</ecNumber>
    </recommendedName>
</protein>
<evidence type="ECO:0000313" key="13">
    <source>
        <dbReference type="EMBL" id="KRQ85856.1"/>
    </source>
</evidence>
<dbReference type="SMART" id="SM00382">
    <property type="entry name" value="AAA"/>
    <property type="match status" value="1"/>
</dbReference>
<comment type="caution">
    <text evidence="13">The sequence shown here is derived from an EMBL/GenBank/DDBJ whole genome shotgun (WGS) entry which is preliminary data.</text>
</comment>
<evidence type="ECO:0000256" key="4">
    <source>
        <dbReference type="ARBA" id="ARBA00022741"/>
    </source>
</evidence>
<dbReference type="SUPFAM" id="SSF48024">
    <property type="entry name" value="N-terminal domain of DnaB helicase"/>
    <property type="match status" value="1"/>
</dbReference>
<evidence type="ECO:0000256" key="11">
    <source>
        <dbReference type="ARBA" id="ARBA00048954"/>
    </source>
</evidence>
<dbReference type="PANTHER" id="PTHR30153:SF2">
    <property type="entry name" value="REPLICATIVE DNA HELICASE"/>
    <property type="match status" value="1"/>
</dbReference>
<dbReference type="Proteomes" id="UP000052015">
    <property type="component" value="Unassembled WGS sequence"/>
</dbReference>
<feature type="domain" description="SF4 helicase" evidence="12">
    <location>
        <begin position="166"/>
        <end position="429"/>
    </location>
</feature>
<sequence>MQPISNLYNIQAEVEVLAAILYDNNSMTEINLRAEEFFDTKNKLIYKAMQELFNKDIKIDETNLIEYFKGNLQDIGGMSYLSNLIIAKAKLDKTKVSIIKEKARLRKLYETVLRAVDEIKNNKGFDEIYFAIQREIYNIDSQDEEKLMSDKDLFSKTFDEIENNQNKKDILGLKSGIVDLDKAINGFQNGRFYIIAGRSGMGKSAAALNIVQNISKNHHVLYYSLEMPEEELGLRRAAMFSKIDTQRLERGLLNEKEWDKLIKDFNILSNQKCYTYSKAGIHIDDIIKQAKKLKMQGKLKMLVVDHIGRLNLSGLGDTIREKITNVCIILKNLAMDLDIPVIALSQLNRSPDARADKRPSLADLKESSGIEENADVVMLLYRDEYYNSNTNSKGMIEINIAKNRSGNTGIIKLLWLPQFQLIGSLSQFKEVV</sequence>
<organism evidence="13 14">
    <name type="scientific">Caloramator mitchellensis</name>
    <dbReference type="NCBI Taxonomy" id="908809"/>
    <lineage>
        <taxon>Bacteria</taxon>
        <taxon>Bacillati</taxon>
        <taxon>Bacillota</taxon>
        <taxon>Clostridia</taxon>
        <taxon>Eubacteriales</taxon>
        <taxon>Clostridiaceae</taxon>
        <taxon>Caloramator</taxon>
    </lineage>
</organism>
<dbReference type="Gene3D" id="3.40.50.300">
    <property type="entry name" value="P-loop containing nucleotide triphosphate hydrolases"/>
    <property type="match status" value="1"/>
</dbReference>
<evidence type="ECO:0000256" key="3">
    <source>
        <dbReference type="ARBA" id="ARBA00022705"/>
    </source>
</evidence>
<dbReference type="InterPro" id="IPR007693">
    <property type="entry name" value="DNA_helicase_DnaB-like_N"/>
</dbReference>
<evidence type="ECO:0000256" key="8">
    <source>
        <dbReference type="ARBA" id="ARBA00023125"/>
    </source>
</evidence>
<dbReference type="GO" id="GO:0005524">
    <property type="term" value="F:ATP binding"/>
    <property type="evidence" value="ECO:0007669"/>
    <property type="project" value="UniProtKB-KW"/>
</dbReference>
<dbReference type="AlphaFoldDB" id="A0A0R3JQX9"/>
<keyword evidence="5 13" id="KW-0378">Hydrolase</keyword>
<evidence type="ECO:0000256" key="5">
    <source>
        <dbReference type="ARBA" id="ARBA00022801"/>
    </source>
</evidence>
<dbReference type="GO" id="GO:0005829">
    <property type="term" value="C:cytosol"/>
    <property type="evidence" value="ECO:0007669"/>
    <property type="project" value="TreeGrafter"/>
</dbReference>
<name>A0A0R3JQX9_CALMK</name>
<keyword evidence="8" id="KW-0238">DNA-binding</keyword>
<dbReference type="PROSITE" id="PS51199">
    <property type="entry name" value="SF4_HELICASE"/>
    <property type="match status" value="1"/>
</dbReference>
<evidence type="ECO:0000256" key="1">
    <source>
        <dbReference type="ARBA" id="ARBA00008428"/>
    </source>
</evidence>
<evidence type="ECO:0000259" key="12">
    <source>
        <dbReference type="PROSITE" id="PS51199"/>
    </source>
</evidence>
<dbReference type="CDD" id="cd00984">
    <property type="entry name" value="DnaB_C"/>
    <property type="match status" value="1"/>
</dbReference>
<dbReference type="PATRIC" id="fig|908809.3.peg.2362"/>
<keyword evidence="4" id="KW-0547">Nucleotide-binding</keyword>
<dbReference type="GO" id="GO:0016887">
    <property type="term" value="F:ATP hydrolysis activity"/>
    <property type="evidence" value="ECO:0007669"/>
    <property type="project" value="RHEA"/>
</dbReference>
<evidence type="ECO:0000256" key="2">
    <source>
        <dbReference type="ARBA" id="ARBA00022515"/>
    </source>
</evidence>
<proteinExistence type="inferred from homology"/>
<keyword evidence="9" id="KW-0413">Isomerase</keyword>
<dbReference type="InterPro" id="IPR016136">
    <property type="entry name" value="DNA_helicase_N/primase_C"/>
</dbReference>
<dbReference type="GO" id="GO:0043139">
    <property type="term" value="F:5'-3' DNA helicase activity"/>
    <property type="evidence" value="ECO:0007669"/>
    <property type="project" value="UniProtKB-EC"/>
</dbReference>
<comment type="similarity">
    <text evidence="1">Belongs to the helicase family. DnaB subfamily.</text>
</comment>
<dbReference type="GO" id="GO:0003677">
    <property type="term" value="F:DNA binding"/>
    <property type="evidence" value="ECO:0007669"/>
    <property type="project" value="UniProtKB-KW"/>
</dbReference>
<dbReference type="InterPro" id="IPR027417">
    <property type="entry name" value="P-loop_NTPase"/>
</dbReference>
<dbReference type="EC" id="5.6.2.3" evidence="10"/>
<dbReference type="STRING" id="908809.ABG79_02370"/>
<keyword evidence="14" id="KW-1185">Reference proteome</keyword>
<evidence type="ECO:0000256" key="10">
    <source>
        <dbReference type="ARBA" id="ARBA00044969"/>
    </source>
</evidence>
<accession>A0A0R3JQX9</accession>
<dbReference type="PANTHER" id="PTHR30153">
    <property type="entry name" value="REPLICATIVE DNA HELICASE DNAB"/>
    <property type="match status" value="1"/>
</dbReference>
<keyword evidence="3" id="KW-0235">DNA replication</keyword>
<dbReference type="InterPro" id="IPR007694">
    <property type="entry name" value="DNA_helicase_DnaB-like_C"/>
</dbReference>
<reference evidence="13 14" key="1">
    <citation type="submission" date="2015-09" db="EMBL/GenBank/DDBJ databases">
        <title>Draft genome sequence of a Caloramator mitchellensis, a moderate thermophile from the Great Artesian Basin of Australia.</title>
        <authorList>
            <person name="Patel B.K."/>
        </authorList>
    </citation>
    <scope>NUCLEOTIDE SEQUENCE [LARGE SCALE GENOMIC DNA]</scope>
    <source>
        <strain evidence="13 14">VF08</strain>
    </source>
</reference>
<keyword evidence="2" id="KW-0639">Primosome</keyword>
<dbReference type="RefSeq" id="WP_057979647.1">
    <property type="nucleotide sequence ID" value="NZ_LKHP01000024.1"/>
</dbReference>
<dbReference type="Pfam" id="PF03796">
    <property type="entry name" value="DnaB_C"/>
    <property type="match status" value="1"/>
</dbReference>
<dbReference type="EMBL" id="LKHP01000024">
    <property type="protein sequence ID" value="KRQ85856.1"/>
    <property type="molecule type" value="Genomic_DNA"/>
</dbReference>
<dbReference type="InterPro" id="IPR003593">
    <property type="entry name" value="AAA+_ATPase"/>
</dbReference>
<dbReference type="OrthoDB" id="1877647at2"/>
<keyword evidence="7" id="KW-0067">ATP-binding</keyword>
<dbReference type="InterPro" id="IPR036185">
    <property type="entry name" value="DNA_heli_DnaB-like_N_sf"/>
</dbReference>
<dbReference type="Gene3D" id="1.10.860.10">
    <property type="entry name" value="DNAb Helicase, Chain A"/>
    <property type="match status" value="1"/>
</dbReference>
<dbReference type="GO" id="GO:0006269">
    <property type="term" value="P:DNA replication, synthesis of primer"/>
    <property type="evidence" value="ECO:0007669"/>
    <property type="project" value="UniProtKB-KW"/>
</dbReference>
<dbReference type="SUPFAM" id="SSF52540">
    <property type="entry name" value="P-loop containing nucleoside triphosphate hydrolases"/>
    <property type="match status" value="1"/>
</dbReference>
<evidence type="ECO:0000256" key="9">
    <source>
        <dbReference type="ARBA" id="ARBA00023235"/>
    </source>
</evidence>
<comment type="catalytic activity">
    <reaction evidence="11">
        <text>ATP + H2O = ADP + phosphate + H(+)</text>
        <dbReference type="Rhea" id="RHEA:13065"/>
        <dbReference type="ChEBI" id="CHEBI:15377"/>
        <dbReference type="ChEBI" id="CHEBI:15378"/>
        <dbReference type="ChEBI" id="CHEBI:30616"/>
        <dbReference type="ChEBI" id="CHEBI:43474"/>
        <dbReference type="ChEBI" id="CHEBI:456216"/>
        <dbReference type="EC" id="5.6.2.3"/>
    </reaction>
</comment>
<gene>
    <name evidence="13" type="primary">dnaC_3</name>
    <name evidence="13" type="ORF">ABG79_02370</name>
</gene>
<keyword evidence="6 13" id="KW-0347">Helicase</keyword>
<evidence type="ECO:0000256" key="7">
    <source>
        <dbReference type="ARBA" id="ARBA00022840"/>
    </source>
</evidence>